<dbReference type="PANTHER" id="PTHR38602">
    <property type="entry name" value="INNER MEMBRANE PROTEIN-RELATED"/>
    <property type="match status" value="1"/>
</dbReference>
<protein>
    <submittedName>
        <fullName evidence="2">DUF2065 domain-containing protein</fullName>
    </submittedName>
</protein>
<dbReference type="RefSeq" id="WP_175275161.1">
    <property type="nucleotide sequence ID" value="NZ_CP054836.1"/>
</dbReference>
<name>A0A6N1VCH2_9HYPH</name>
<organism evidence="2 3">
    <name type="scientific">Oricola thermophila</name>
    <dbReference type="NCBI Taxonomy" id="2742145"/>
    <lineage>
        <taxon>Bacteria</taxon>
        <taxon>Pseudomonadati</taxon>
        <taxon>Pseudomonadota</taxon>
        <taxon>Alphaproteobacteria</taxon>
        <taxon>Hyphomicrobiales</taxon>
        <taxon>Ahrensiaceae</taxon>
        <taxon>Oricola</taxon>
    </lineage>
</organism>
<gene>
    <name evidence="2" type="ORF">HTY61_01690</name>
</gene>
<dbReference type="PANTHER" id="PTHR38602:SF1">
    <property type="entry name" value="INNER MEMBRANE PROTEIN"/>
    <property type="match status" value="1"/>
</dbReference>
<proteinExistence type="predicted"/>
<dbReference type="AlphaFoldDB" id="A0A6N1VCH2"/>
<dbReference type="EMBL" id="CP054836">
    <property type="protein sequence ID" value="QKV17265.1"/>
    <property type="molecule type" value="Genomic_DNA"/>
</dbReference>
<dbReference type="Proteomes" id="UP000509367">
    <property type="component" value="Chromosome"/>
</dbReference>
<reference evidence="2 3" key="1">
    <citation type="submission" date="2020-06" db="EMBL/GenBank/DDBJ databases">
        <title>Oricola thermophila sp. nov. isolated from a tidal sediments.</title>
        <authorList>
            <person name="Kwon K.K."/>
            <person name="Yang S.-H."/>
            <person name="Park M.-J."/>
        </authorList>
    </citation>
    <scope>NUCLEOTIDE SEQUENCE [LARGE SCALE GENOMIC DNA]</scope>
    <source>
        <strain evidence="2 3">MEBiC13590</strain>
    </source>
</reference>
<feature type="transmembrane region" description="Helical" evidence="1">
    <location>
        <begin position="40"/>
        <end position="59"/>
    </location>
</feature>
<dbReference type="InterPro" id="IPR019201">
    <property type="entry name" value="DUF2065"/>
</dbReference>
<keyword evidence="1" id="KW-0812">Transmembrane</keyword>
<evidence type="ECO:0000256" key="1">
    <source>
        <dbReference type="SAM" id="Phobius"/>
    </source>
</evidence>
<accession>A0A6N1VCH2</accession>
<evidence type="ECO:0000313" key="2">
    <source>
        <dbReference type="EMBL" id="QKV17265.1"/>
    </source>
</evidence>
<sequence>MTLFLTALGLMLVIEGFLYGGIPSFAKRMAEMLLQTPDDVLRKAGLASAIIGLCLIWMARGL</sequence>
<dbReference type="KEGG" id="orm:HTY61_01690"/>
<evidence type="ECO:0000313" key="3">
    <source>
        <dbReference type="Proteomes" id="UP000509367"/>
    </source>
</evidence>
<keyword evidence="1" id="KW-0472">Membrane</keyword>
<dbReference type="Pfam" id="PF09838">
    <property type="entry name" value="DUF2065"/>
    <property type="match status" value="1"/>
</dbReference>
<keyword evidence="1" id="KW-1133">Transmembrane helix</keyword>
<keyword evidence="3" id="KW-1185">Reference proteome</keyword>